<evidence type="ECO:0000256" key="10">
    <source>
        <dbReference type="ARBA" id="ARBA00023180"/>
    </source>
</evidence>
<comment type="cofactor">
    <cofactor evidence="1">
        <name>Zn(2+)</name>
        <dbReference type="ChEBI" id="CHEBI:29105"/>
    </cofactor>
</comment>
<keyword evidence="5 11" id="KW-0645">Protease</keyword>
<feature type="chain" id="PRO_5040528924" description="Peptide hydrolase" evidence="11">
    <location>
        <begin position="23"/>
        <end position="498"/>
    </location>
</feature>
<evidence type="ECO:0000256" key="6">
    <source>
        <dbReference type="ARBA" id="ARBA00022723"/>
    </source>
</evidence>
<keyword evidence="4" id="KW-0964">Secreted</keyword>
<dbReference type="Pfam" id="PF02225">
    <property type="entry name" value="PA"/>
    <property type="match status" value="1"/>
</dbReference>
<dbReference type="InterPro" id="IPR046450">
    <property type="entry name" value="PA_dom_sf"/>
</dbReference>
<reference evidence="14" key="1">
    <citation type="journal article" date="2020" name="Stud. Mycol.">
        <title>101 Dothideomycetes genomes: a test case for predicting lifestyles and emergence of pathogens.</title>
        <authorList>
            <person name="Haridas S."/>
            <person name="Albert R."/>
            <person name="Binder M."/>
            <person name="Bloem J."/>
            <person name="Labutti K."/>
            <person name="Salamov A."/>
            <person name="Andreopoulos B."/>
            <person name="Baker S."/>
            <person name="Barry K."/>
            <person name="Bills G."/>
            <person name="Bluhm B."/>
            <person name="Cannon C."/>
            <person name="Castanera R."/>
            <person name="Culley D."/>
            <person name="Daum C."/>
            <person name="Ezra D."/>
            <person name="Gonzalez J."/>
            <person name="Henrissat B."/>
            <person name="Kuo A."/>
            <person name="Liang C."/>
            <person name="Lipzen A."/>
            <person name="Lutzoni F."/>
            <person name="Magnuson J."/>
            <person name="Mondo S."/>
            <person name="Nolan M."/>
            <person name="Ohm R."/>
            <person name="Pangilinan J."/>
            <person name="Park H.-J."/>
            <person name="Ramirez L."/>
            <person name="Alfaro M."/>
            <person name="Sun H."/>
            <person name="Tritt A."/>
            <person name="Yoshinaga Y."/>
            <person name="Zwiers L.-H."/>
            <person name="Turgeon B."/>
            <person name="Goodwin S."/>
            <person name="Spatafora J."/>
            <person name="Crous P."/>
            <person name="Grigoriev I."/>
        </authorList>
    </citation>
    <scope>NUCLEOTIDE SEQUENCE</scope>
    <source>
        <strain evidence="14">CBS 130266</strain>
    </source>
</reference>
<comment type="caution">
    <text evidence="14">The sequence shown here is derived from an EMBL/GenBank/DDBJ whole genome shotgun (WGS) entry which is preliminary data.</text>
</comment>
<dbReference type="SUPFAM" id="SSF53187">
    <property type="entry name" value="Zn-dependent exopeptidases"/>
    <property type="match status" value="1"/>
</dbReference>
<evidence type="ECO:0000256" key="1">
    <source>
        <dbReference type="ARBA" id="ARBA00001947"/>
    </source>
</evidence>
<accession>A0A9P4TTH1</accession>
<dbReference type="EMBL" id="MU007116">
    <property type="protein sequence ID" value="KAF2419769.1"/>
    <property type="molecule type" value="Genomic_DNA"/>
</dbReference>
<keyword evidence="9 11" id="KW-0862">Zinc</keyword>
<feature type="signal peptide" evidence="11">
    <location>
        <begin position="1"/>
        <end position="22"/>
    </location>
</feature>
<comment type="subcellular location">
    <subcellularLocation>
        <location evidence="2">Secreted</location>
    </subcellularLocation>
</comment>
<keyword evidence="8 11" id="KW-0378">Hydrolase</keyword>
<dbReference type="GO" id="GO:0005576">
    <property type="term" value="C:extracellular region"/>
    <property type="evidence" value="ECO:0007669"/>
    <property type="project" value="UniProtKB-SubCell"/>
</dbReference>
<keyword evidence="7 11" id="KW-0732">Signal</keyword>
<dbReference type="Proteomes" id="UP000800235">
    <property type="component" value="Unassembled WGS sequence"/>
</dbReference>
<keyword evidence="10" id="KW-0325">Glycoprotein</keyword>
<protein>
    <recommendedName>
        <fullName evidence="11">Peptide hydrolase</fullName>
        <ecNumber evidence="11">3.4.-.-</ecNumber>
    </recommendedName>
</protein>
<organism evidence="14 15">
    <name type="scientific">Tothia fuscella</name>
    <dbReference type="NCBI Taxonomy" id="1048955"/>
    <lineage>
        <taxon>Eukaryota</taxon>
        <taxon>Fungi</taxon>
        <taxon>Dikarya</taxon>
        <taxon>Ascomycota</taxon>
        <taxon>Pezizomycotina</taxon>
        <taxon>Dothideomycetes</taxon>
        <taxon>Pleosporomycetidae</taxon>
        <taxon>Venturiales</taxon>
        <taxon>Cylindrosympodiaceae</taxon>
        <taxon>Tothia</taxon>
    </lineage>
</organism>
<evidence type="ECO:0000256" key="11">
    <source>
        <dbReference type="RuleBase" id="RU361240"/>
    </source>
</evidence>
<evidence type="ECO:0000256" key="5">
    <source>
        <dbReference type="ARBA" id="ARBA00022670"/>
    </source>
</evidence>
<dbReference type="GO" id="GO:0008235">
    <property type="term" value="F:metalloexopeptidase activity"/>
    <property type="evidence" value="ECO:0007669"/>
    <property type="project" value="InterPro"/>
</dbReference>
<evidence type="ECO:0000259" key="13">
    <source>
        <dbReference type="Pfam" id="PF04389"/>
    </source>
</evidence>
<name>A0A9P4TTH1_9PEZI</name>
<feature type="domain" description="PA" evidence="12">
    <location>
        <begin position="126"/>
        <end position="223"/>
    </location>
</feature>
<dbReference type="InterPro" id="IPR045175">
    <property type="entry name" value="M28_fam"/>
</dbReference>
<dbReference type="EC" id="3.4.-.-" evidence="11"/>
<dbReference type="Pfam" id="PF04389">
    <property type="entry name" value="Peptidase_M28"/>
    <property type="match status" value="1"/>
</dbReference>
<evidence type="ECO:0000313" key="15">
    <source>
        <dbReference type="Proteomes" id="UP000800235"/>
    </source>
</evidence>
<sequence length="498" mass="52697">MSILSVKAVVQACLLFSAVATAVESPNSKYLPLENDITTEGLISNLRSLDAIANANGGNRAFGLPGYKASVDYVVSQVSPLPNAKVWTQDFAAAFSQFKSLSLKVGEKRINISSLQFSPSTSDTGVSAPLVLGPTGTDACSAQGYEDIDAKGKIVLVTRQMCPDQTTFAGVVRAAAAAGAASVIIVNNVPYDIGGGTLGAFGQKEKDKAVPTGLISQADGQAIAAQLRSEKTLTATFQHTQINEQRVTQNVFAETTTGDQNSVIMLGAHLDSVQAGAGINDDGSGVTLLLEIFKSLSKHTTFKNKIRFAWWGAEESGLLGSNFYTRNLKSQSGAEADNILAYLNFDMIARGYFGIFDGSGAVPAYKGPPGSEVLHKLFKDAFTERGINKTVIEKFAGNSDYGSFVGTLKKPSGGLHTGSSPKEDSCYHRKCDDINNVDKEVLTTNALITAKVIAQLAAEGEKLIPRTKLAAVDNVNRYADVPAIELRGQQCGGHVLEV</sequence>
<evidence type="ECO:0000256" key="3">
    <source>
        <dbReference type="ARBA" id="ARBA00005634"/>
    </source>
</evidence>
<dbReference type="Gene3D" id="3.40.630.10">
    <property type="entry name" value="Zn peptidases"/>
    <property type="match status" value="1"/>
</dbReference>
<proteinExistence type="inferred from homology"/>
<evidence type="ECO:0000256" key="4">
    <source>
        <dbReference type="ARBA" id="ARBA00022525"/>
    </source>
</evidence>
<keyword evidence="15" id="KW-1185">Reference proteome</keyword>
<dbReference type="InterPro" id="IPR003137">
    <property type="entry name" value="PA_domain"/>
</dbReference>
<dbReference type="InterPro" id="IPR007484">
    <property type="entry name" value="Peptidase_M28"/>
</dbReference>
<gene>
    <name evidence="14" type="ORF">EJ08DRAFT_34886</name>
</gene>
<evidence type="ECO:0000256" key="9">
    <source>
        <dbReference type="ARBA" id="ARBA00022833"/>
    </source>
</evidence>
<dbReference type="SUPFAM" id="SSF52025">
    <property type="entry name" value="PA domain"/>
    <property type="match status" value="1"/>
</dbReference>
<dbReference type="GO" id="GO:0006508">
    <property type="term" value="P:proteolysis"/>
    <property type="evidence" value="ECO:0007669"/>
    <property type="project" value="UniProtKB-KW"/>
</dbReference>
<evidence type="ECO:0000256" key="7">
    <source>
        <dbReference type="ARBA" id="ARBA00022729"/>
    </source>
</evidence>
<evidence type="ECO:0000313" key="14">
    <source>
        <dbReference type="EMBL" id="KAF2419769.1"/>
    </source>
</evidence>
<dbReference type="PANTHER" id="PTHR12147">
    <property type="entry name" value="METALLOPEPTIDASE M28 FAMILY MEMBER"/>
    <property type="match status" value="1"/>
</dbReference>
<evidence type="ECO:0000256" key="2">
    <source>
        <dbReference type="ARBA" id="ARBA00004613"/>
    </source>
</evidence>
<dbReference type="Gene3D" id="3.50.30.30">
    <property type="match status" value="1"/>
</dbReference>
<evidence type="ECO:0000259" key="12">
    <source>
        <dbReference type="Pfam" id="PF02225"/>
    </source>
</evidence>
<evidence type="ECO:0000256" key="8">
    <source>
        <dbReference type="ARBA" id="ARBA00022801"/>
    </source>
</evidence>
<dbReference type="GO" id="GO:0046872">
    <property type="term" value="F:metal ion binding"/>
    <property type="evidence" value="ECO:0007669"/>
    <property type="project" value="UniProtKB-KW"/>
</dbReference>
<comment type="similarity">
    <text evidence="3">Belongs to the peptidase M28 family. M28B subfamily.</text>
</comment>
<dbReference type="OrthoDB" id="10013407at2759"/>
<keyword evidence="6 11" id="KW-0479">Metal-binding</keyword>
<feature type="domain" description="Peptidase M28" evidence="13">
    <location>
        <begin position="250"/>
        <end position="451"/>
    </location>
</feature>
<dbReference type="PANTHER" id="PTHR12147:SF26">
    <property type="entry name" value="PEPTIDASE M28 DOMAIN-CONTAINING PROTEIN"/>
    <property type="match status" value="1"/>
</dbReference>
<dbReference type="AlphaFoldDB" id="A0A9P4TTH1"/>